<organism evidence="11 12">
    <name type="scientific">Cinara cedri</name>
    <dbReference type="NCBI Taxonomy" id="506608"/>
    <lineage>
        <taxon>Eukaryota</taxon>
        <taxon>Metazoa</taxon>
        <taxon>Ecdysozoa</taxon>
        <taxon>Arthropoda</taxon>
        <taxon>Hexapoda</taxon>
        <taxon>Insecta</taxon>
        <taxon>Pterygota</taxon>
        <taxon>Neoptera</taxon>
        <taxon>Paraneoptera</taxon>
        <taxon>Hemiptera</taxon>
        <taxon>Sternorrhyncha</taxon>
        <taxon>Aphidomorpha</taxon>
        <taxon>Aphidoidea</taxon>
        <taxon>Aphididae</taxon>
        <taxon>Lachninae</taxon>
        <taxon>Cinara</taxon>
    </lineage>
</organism>
<evidence type="ECO:0000313" key="11">
    <source>
        <dbReference type="EMBL" id="VVC28589.1"/>
    </source>
</evidence>
<evidence type="ECO:0000313" key="12">
    <source>
        <dbReference type="Proteomes" id="UP000325440"/>
    </source>
</evidence>
<reference evidence="11 12" key="1">
    <citation type="submission" date="2019-08" db="EMBL/GenBank/DDBJ databases">
        <authorList>
            <person name="Alioto T."/>
            <person name="Alioto T."/>
            <person name="Gomez Garrido J."/>
        </authorList>
    </citation>
    <scope>NUCLEOTIDE SEQUENCE [LARGE SCALE GENOMIC DNA]</scope>
</reference>
<feature type="transmembrane region" description="Helical" evidence="10">
    <location>
        <begin position="129"/>
        <end position="150"/>
    </location>
</feature>
<feature type="transmembrane region" description="Helical" evidence="10">
    <location>
        <begin position="40"/>
        <end position="67"/>
    </location>
</feature>
<dbReference type="PANTHER" id="PTHR21137:SF35">
    <property type="entry name" value="ODORANT RECEPTOR 19A-RELATED"/>
    <property type="match status" value="1"/>
</dbReference>
<dbReference type="InterPro" id="IPR004117">
    <property type="entry name" value="7tm6_olfct_rcpt"/>
</dbReference>
<keyword evidence="6 10" id="KW-1133">Transmembrane helix</keyword>
<keyword evidence="4 10" id="KW-0812">Transmembrane</keyword>
<gene>
    <name evidence="11" type="ORF">CINCED_3A023351</name>
</gene>
<evidence type="ECO:0000256" key="10">
    <source>
        <dbReference type="RuleBase" id="RU351113"/>
    </source>
</evidence>
<sequence length="410" mass="47977">METLKTVKETEYLFSLTLVKLISLYQILDPNTVRVCGHNAYHLFVLSSCLYISAICVICPMGLYYLSNDVTAFSFYFGAIENFLLVVLKMITIVYYFEDLRKCVEVARFGFLSSYQYYKKHMFKRWKKLFMLVSFTYVSMAFSASVVWILSTRMLNKTKIKIKNVDDSYSEYRINMYNLYLIVTDHTYNEHYNVFYAIEIVVLVSFIYFQVLFDLLLIIICFGLSCQLETICDAVETLGYSQYPFESNSDMGNNAMNLKNNRLHDDLKNIINDHQSVIKIINDFYNIFRVIILPQIFVNSSTHVLIWFIASMNFSSGSGISILFIKMITILPVFTFQLLMTCYLFGTINEKKESIIFALYSSDWVKMDAECKRLILFAMRINKTNQFKIKFTQTKIINMELFTSVRTSVN</sequence>
<keyword evidence="7 10" id="KW-0472">Membrane</keyword>
<feature type="transmembrane region" description="Helical" evidence="10">
    <location>
        <begin position="73"/>
        <end position="97"/>
    </location>
</feature>
<protein>
    <recommendedName>
        <fullName evidence="10">Odorant receptor</fullName>
    </recommendedName>
</protein>
<dbReference type="OrthoDB" id="6596873at2759"/>
<comment type="caution">
    <text evidence="10">Lacks conserved residue(s) required for the propagation of feature annotation.</text>
</comment>
<dbReference type="GO" id="GO:0005549">
    <property type="term" value="F:odorant binding"/>
    <property type="evidence" value="ECO:0007669"/>
    <property type="project" value="InterPro"/>
</dbReference>
<dbReference type="GO" id="GO:0004984">
    <property type="term" value="F:olfactory receptor activity"/>
    <property type="evidence" value="ECO:0007669"/>
    <property type="project" value="InterPro"/>
</dbReference>
<keyword evidence="8 10" id="KW-0675">Receptor</keyword>
<evidence type="ECO:0000256" key="3">
    <source>
        <dbReference type="ARBA" id="ARBA00022606"/>
    </source>
</evidence>
<accession>A0A5E4MAU2</accession>
<evidence type="ECO:0000256" key="2">
    <source>
        <dbReference type="ARBA" id="ARBA00022475"/>
    </source>
</evidence>
<dbReference type="Proteomes" id="UP000325440">
    <property type="component" value="Unassembled WGS sequence"/>
</dbReference>
<evidence type="ECO:0000256" key="7">
    <source>
        <dbReference type="ARBA" id="ARBA00023136"/>
    </source>
</evidence>
<comment type="subcellular location">
    <subcellularLocation>
        <location evidence="1 10">Cell membrane</location>
        <topology evidence="1 10">Multi-pass membrane protein</topology>
    </subcellularLocation>
</comment>
<dbReference type="EMBL" id="CABPRJ010000482">
    <property type="protein sequence ID" value="VVC28589.1"/>
    <property type="molecule type" value="Genomic_DNA"/>
</dbReference>
<keyword evidence="3 10" id="KW-0716">Sensory transduction</keyword>
<evidence type="ECO:0000256" key="4">
    <source>
        <dbReference type="ARBA" id="ARBA00022692"/>
    </source>
</evidence>
<keyword evidence="2" id="KW-1003">Cell membrane</keyword>
<proteinExistence type="inferred from homology"/>
<evidence type="ECO:0000256" key="6">
    <source>
        <dbReference type="ARBA" id="ARBA00022989"/>
    </source>
</evidence>
<comment type="similarity">
    <text evidence="10">Belongs to the insect chemoreceptor superfamily. Heteromeric odorant receptor channel (TC 1.A.69) family.</text>
</comment>
<keyword evidence="12" id="KW-1185">Reference proteome</keyword>
<feature type="transmembrane region" description="Helical" evidence="10">
    <location>
        <begin position="287"/>
        <end position="310"/>
    </location>
</feature>
<dbReference type="GO" id="GO:0007165">
    <property type="term" value="P:signal transduction"/>
    <property type="evidence" value="ECO:0007669"/>
    <property type="project" value="UniProtKB-KW"/>
</dbReference>
<dbReference type="PANTHER" id="PTHR21137">
    <property type="entry name" value="ODORANT RECEPTOR"/>
    <property type="match status" value="1"/>
</dbReference>
<feature type="transmembrane region" description="Helical" evidence="10">
    <location>
        <begin position="322"/>
        <end position="345"/>
    </location>
</feature>
<keyword evidence="5 10" id="KW-0552">Olfaction</keyword>
<feature type="transmembrane region" description="Helical" evidence="10">
    <location>
        <begin position="194"/>
        <end position="222"/>
    </location>
</feature>
<dbReference type="GO" id="GO:0005886">
    <property type="term" value="C:plasma membrane"/>
    <property type="evidence" value="ECO:0007669"/>
    <property type="project" value="UniProtKB-SubCell"/>
</dbReference>
<dbReference type="AlphaFoldDB" id="A0A5E4MAU2"/>
<name>A0A5E4MAU2_9HEMI</name>
<evidence type="ECO:0000256" key="9">
    <source>
        <dbReference type="ARBA" id="ARBA00023224"/>
    </source>
</evidence>
<keyword evidence="9 10" id="KW-0807">Transducer</keyword>
<evidence type="ECO:0000256" key="8">
    <source>
        <dbReference type="ARBA" id="ARBA00023170"/>
    </source>
</evidence>
<evidence type="ECO:0000256" key="5">
    <source>
        <dbReference type="ARBA" id="ARBA00022725"/>
    </source>
</evidence>
<dbReference type="Pfam" id="PF02949">
    <property type="entry name" value="7tm_6"/>
    <property type="match status" value="1"/>
</dbReference>
<evidence type="ECO:0000256" key="1">
    <source>
        <dbReference type="ARBA" id="ARBA00004651"/>
    </source>
</evidence>